<proteinExistence type="predicted"/>
<organism evidence="1">
    <name type="scientific">Sinorhizobium medicae</name>
    <dbReference type="NCBI Taxonomy" id="110321"/>
    <lineage>
        <taxon>Bacteria</taxon>
        <taxon>Pseudomonadati</taxon>
        <taxon>Pseudomonadota</taxon>
        <taxon>Alphaproteobacteria</taxon>
        <taxon>Hyphomicrobiales</taxon>
        <taxon>Rhizobiaceae</taxon>
        <taxon>Sinorhizobium/Ensifer group</taxon>
        <taxon>Sinorhizobium</taxon>
    </lineage>
</organism>
<protein>
    <submittedName>
        <fullName evidence="1">Uncharacterized protein</fullName>
    </submittedName>
</protein>
<reference evidence="1" key="1">
    <citation type="journal article" date="2013" name="Genome Biol.">
        <title>Comparative genomics of the core and accessory genomes of 48 Sinorhizobium strains comprising five genospecies.</title>
        <authorList>
            <person name="Sugawara M."/>
            <person name="Epstein B."/>
            <person name="Badgley B.D."/>
            <person name="Unno T."/>
            <person name="Xu L."/>
            <person name="Reese J."/>
            <person name="Gyaneshwar P."/>
            <person name="Denny R."/>
            <person name="Mudge J."/>
            <person name="Bharti A.K."/>
            <person name="Farmer A.D."/>
            <person name="May G.D."/>
            <person name="Woodward J.E."/>
            <person name="Medigue C."/>
            <person name="Vallenet D."/>
            <person name="Lajus A."/>
            <person name="Rouy Z."/>
            <person name="Martinez-Vaz B."/>
            <person name="Tiffin P."/>
            <person name="Young N.D."/>
            <person name="Sadowsky M.J."/>
        </authorList>
    </citation>
    <scope>NUCLEOTIDE SEQUENCE</scope>
    <source>
        <strain evidence="1">M1</strain>
    </source>
</reference>
<accession>A0A6G1WN41</accession>
<dbReference type="EMBL" id="WISB01000120">
    <property type="protein sequence ID" value="MQW71131.1"/>
    <property type="molecule type" value="Genomic_DNA"/>
</dbReference>
<name>A0A6G1WN41_9HYPH</name>
<evidence type="ECO:0000313" key="1">
    <source>
        <dbReference type="EMBL" id="MQW71131.1"/>
    </source>
</evidence>
<dbReference type="AlphaFoldDB" id="A0A6G1WN41"/>
<sequence length="50" mass="5756">MSTTVTPGQPLDHEDFRLDRPKIMNVIDSKELRRGMRAETAYFPHPALES</sequence>
<comment type="caution">
    <text evidence="1">The sequence shown here is derived from an EMBL/GenBank/DDBJ whole genome shotgun (WGS) entry which is preliminary data.</text>
</comment>
<gene>
    <name evidence="1" type="ORF">GHJ91_18810</name>
</gene>